<dbReference type="InterPro" id="IPR004147">
    <property type="entry name" value="ABC1_dom"/>
</dbReference>
<comment type="similarity">
    <text evidence="1">Belongs to the protein kinase superfamily. ADCK protein kinase family.</text>
</comment>
<gene>
    <name evidence="3" type="ORF">KUCA_T00002777001</name>
</gene>
<dbReference type="Proteomes" id="UP000019384">
    <property type="component" value="Unassembled WGS sequence"/>
</dbReference>
<proteinExistence type="inferred from homology"/>
<dbReference type="InterPro" id="IPR045307">
    <property type="entry name" value="ADCK1_dom"/>
</dbReference>
<dbReference type="STRING" id="1382522.W6ML35"/>
<dbReference type="PANTHER" id="PTHR43173:SF37">
    <property type="entry name" value="ABC1 FAMILY PROTEIN C10F6.14C"/>
    <property type="match status" value="1"/>
</dbReference>
<dbReference type="InterPro" id="IPR051130">
    <property type="entry name" value="Mito_struct-func_regulator"/>
</dbReference>
<name>W6ML35_9ASCO</name>
<evidence type="ECO:0000256" key="1">
    <source>
        <dbReference type="ARBA" id="ARBA00009670"/>
    </source>
</evidence>
<dbReference type="GeneID" id="34520189"/>
<reference evidence="3" key="1">
    <citation type="submission" date="2013-12" db="EMBL/GenBank/DDBJ databases">
        <authorList>
            <person name="Genoscope - CEA"/>
        </authorList>
    </citation>
    <scope>NUCLEOTIDE SEQUENCE</scope>
    <source>
        <strain evidence="3">CBS 1993</strain>
    </source>
</reference>
<accession>W6ML35</accession>
<evidence type="ECO:0000259" key="2">
    <source>
        <dbReference type="Pfam" id="PF03109"/>
    </source>
</evidence>
<dbReference type="HOGENOM" id="CLU_006533_2_4_1"/>
<dbReference type="Pfam" id="PF03109">
    <property type="entry name" value="ABC1"/>
    <property type="match status" value="1"/>
</dbReference>
<dbReference type="InterPro" id="IPR011009">
    <property type="entry name" value="Kinase-like_dom_sf"/>
</dbReference>
<sequence>MIKGVRFGTLGFSTERVAFCGSRGFSRQQPERPRVERAGFGTRFFSYAFLGLTGVYFADNKFNNSVITRATRSVTTLLLISADYKWNFEEGKDIEALHQRNSKRLYDMIASNKGLYVKIGQMIAIQGSMFPMAYQEKFKRLFDNAPADSWATVDSVLSAELGRDYRTKHFEWIDEAPVASASIAQVHKAVLKNGEKVAVKVQHKSLEHQVPVDLAIYQQVMDFYSWFFEMQISFVTQYICDTMKEETDFNIEYRNGALLKSKIDSDPEFRNRMYVPKVYPDLVTKKVLVAEWIEGDSVSEMKRLKVKGYNIAELSKDIVKLYARQAFEWGDVHSDPHPGNFIVRMVKDGNKTRQQLVILDHGLYVHLSDKFRREYCQLFKALSEADTATMKQLTTEWGIRQGDMFTSMATMSTEGMKDMKKRFEEMRTKSDYEKQVMMKEQMKNFFDSTDKFPLAMVFLGRGMRIVQGINHQLGAPVNRLAILSDEARRSLRLSPLVPTLAKSSILSRTFAQSVYRYAIFCTFRVVLTLAYWTYRIRSNVYAFFAPHSKGAGEDIEEVIDKQMVYAAQTMGMQVKTGDYAYLG</sequence>
<feature type="domain" description="ABC1 atypical kinase-like" evidence="2">
    <location>
        <begin position="141"/>
        <end position="393"/>
    </location>
</feature>
<evidence type="ECO:0000313" key="3">
    <source>
        <dbReference type="EMBL" id="CDK26803.1"/>
    </source>
</evidence>
<dbReference type="CDD" id="cd13969">
    <property type="entry name" value="ADCK1-like"/>
    <property type="match status" value="1"/>
</dbReference>
<evidence type="ECO:0000313" key="4">
    <source>
        <dbReference type="Proteomes" id="UP000019384"/>
    </source>
</evidence>
<dbReference type="OrthoDB" id="427480at2759"/>
<keyword evidence="4" id="KW-1185">Reference proteome</keyword>
<reference evidence="3" key="2">
    <citation type="submission" date="2014-02" db="EMBL/GenBank/DDBJ databases">
        <title>Complete DNA sequence of /Kuraishia capsulata/ illustrates novel genomic features among budding yeasts (/Saccharomycotina/).</title>
        <authorList>
            <person name="Morales L."/>
            <person name="Noel B."/>
            <person name="Porcel B."/>
            <person name="Marcet-Houben M."/>
            <person name="Hullo M-F."/>
            <person name="Sacerdot C."/>
            <person name="Tekaia F."/>
            <person name="Leh-Louis V."/>
            <person name="Despons L."/>
            <person name="Khanna V."/>
            <person name="Aury J-M."/>
            <person name="Barbe V."/>
            <person name="Couloux A."/>
            <person name="Labadie K."/>
            <person name="Pelletier E."/>
            <person name="Souciet J-L."/>
            <person name="Boekhout T."/>
            <person name="Gabaldon T."/>
            <person name="Wincker P."/>
            <person name="Dujon B."/>
        </authorList>
    </citation>
    <scope>NUCLEOTIDE SEQUENCE</scope>
    <source>
        <strain evidence="3">CBS 1993</strain>
    </source>
</reference>
<dbReference type="EMBL" id="HG793127">
    <property type="protein sequence ID" value="CDK26803.1"/>
    <property type="molecule type" value="Genomic_DNA"/>
</dbReference>
<dbReference type="AlphaFoldDB" id="W6ML35"/>
<dbReference type="PANTHER" id="PTHR43173">
    <property type="entry name" value="ABC1 FAMILY PROTEIN"/>
    <property type="match status" value="1"/>
</dbReference>
<organism evidence="3 4">
    <name type="scientific">Kuraishia capsulata CBS 1993</name>
    <dbReference type="NCBI Taxonomy" id="1382522"/>
    <lineage>
        <taxon>Eukaryota</taxon>
        <taxon>Fungi</taxon>
        <taxon>Dikarya</taxon>
        <taxon>Ascomycota</taxon>
        <taxon>Saccharomycotina</taxon>
        <taxon>Pichiomycetes</taxon>
        <taxon>Pichiales</taxon>
        <taxon>Pichiaceae</taxon>
        <taxon>Kuraishia</taxon>
    </lineage>
</organism>
<protein>
    <recommendedName>
        <fullName evidence="2">ABC1 atypical kinase-like domain-containing protein</fullName>
    </recommendedName>
</protein>
<dbReference type="SUPFAM" id="SSF56112">
    <property type="entry name" value="Protein kinase-like (PK-like)"/>
    <property type="match status" value="1"/>
</dbReference>
<dbReference type="RefSeq" id="XP_022458801.1">
    <property type="nucleotide sequence ID" value="XM_022603058.1"/>
</dbReference>